<dbReference type="InterPro" id="IPR003593">
    <property type="entry name" value="AAA+_ATPase"/>
</dbReference>
<dbReference type="PROSITE" id="PS50893">
    <property type="entry name" value="ABC_TRANSPORTER_2"/>
    <property type="match status" value="1"/>
</dbReference>
<dbReference type="GO" id="GO:0016887">
    <property type="term" value="F:ATP hydrolysis activity"/>
    <property type="evidence" value="ECO:0007669"/>
    <property type="project" value="InterPro"/>
</dbReference>
<sequence length="195" mass="21719">MAVKITGLWKSYGEKTVLQDFSAVFEAGKTTCLMAPSGRGKTTLLRILMGLEQADRGKVEGMEGRKPSAVFQEDRLCENLSTGANIRLTASGKNGRSRAFQKQLKEGLLRMGLADCMNQPVRELSGGMRRRTAILRALYADWDILFLDEPFQGLDMETKKEAAAFVREQCRGKTVLCVTHDEREAEMLDAKILVL</sequence>
<dbReference type="EMBL" id="DWVZ01000131">
    <property type="protein sequence ID" value="HJC63883.1"/>
    <property type="molecule type" value="Genomic_DNA"/>
</dbReference>
<feature type="domain" description="ABC transporter" evidence="5">
    <location>
        <begin position="3"/>
        <end position="195"/>
    </location>
</feature>
<evidence type="ECO:0000256" key="3">
    <source>
        <dbReference type="ARBA" id="ARBA00022741"/>
    </source>
</evidence>
<dbReference type="InterPro" id="IPR050763">
    <property type="entry name" value="ABC_transporter_ATP-binding"/>
</dbReference>
<dbReference type="Gene3D" id="3.40.50.300">
    <property type="entry name" value="P-loop containing nucleotide triphosphate hydrolases"/>
    <property type="match status" value="1"/>
</dbReference>
<dbReference type="PANTHER" id="PTHR42711:SF5">
    <property type="entry name" value="ABC TRANSPORTER ATP-BINDING PROTEIN NATA"/>
    <property type="match status" value="1"/>
</dbReference>
<evidence type="ECO:0000256" key="2">
    <source>
        <dbReference type="ARBA" id="ARBA00022448"/>
    </source>
</evidence>
<dbReference type="SMART" id="SM00382">
    <property type="entry name" value="AAA"/>
    <property type="match status" value="1"/>
</dbReference>
<dbReference type="SUPFAM" id="SSF52540">
    <property type="entry name" value="P-loop containing nucleoside triphosphate hydrolases"/>
    <property type="match status" value="1"/>
</dbReference>
<name>A0A9D2TCP5_9FIRM</name>
<evidence type="ECO:0000313" key="6">
    <source>
        <dbReference type="EMBL" id="HJC63883.1"/>
    </source>
</evidence>
<comment type="caution">
    <text evidence="6">The sequence shown here is derived from an EMBL/GenBank/DDBJ whole genome shotgun (WGS) entry which is preliminary data.</text>
</comment>
<dbReference type="InterPro" id="IPR003439">
    <property type="entry name" value="ABC_transporter-like_ATP-bd"/>
</dbReference>
<comment type="similarity">
    <text evidence="1">Belongs to the ABC transporter superfamily.</text>
</comment>
<keyword evidence="4 6" id="KW-0067">ATP-binding</keyword>
<reference evidence="6" key="1">
    <citation type="journal article" date="2021" name="PeerJ">
        <title>Extensive microbial diversity within the chicken gut microbiome revealed by metagenomics and culture.</title>
        <authorList>
            <person name="Gilroy R."/>
            <person name="Ravi A."/>
            <person name="Getino M."/>
            <person name="Pursley I."/>
            <person name="Horton D.L."/>
            <person name="Alikhan N.F."/>
            <person name="Baker D."/>
            <person name="Gharbi K."/>
            <person name="Hall N."/>
            <person name="Watson M."/>
            <person name="Adriaenssens E.M."/>
            <person name="Foster-Nyarko E."/>
            <person name="Jarju S."/>
            <person name="Secka A."/>
            <person name="Antonio M."/>
            <person name="Oren A."/>
            <person name="Chaudhuri R.R."/>
            <person name="La Ragione R."/>
            <person name="Hildebrand F."/>
            <person name="Pallen M.J."/>
        </authorList>
    </citation>
    <scope>NUCLEOTIDE SEQUENCE</scope>
    <source>
        <strain evidence="6">ChiBcec2-3848</strain>
    </source>
</reference>
<accession>A0A9D2TCP5</accession>
<evidence type="ECO:0000313" key="7">
    <source>
        <dbReference type="Proteomes" id="UP000823886"/>
    </source>
</evidence>
<gene>
    <name evidence="6" type="ORF">H9753_09755</name>
</gene>
<evidence type="ECO:0000259" key="5">
    <source>
        <dbReference type="PROSITE" id="PS50893"/>
    </source>
</evidence>
<dbReference type="InterPro" id="IPR027417">
    <property type="entry name" value="P-loop_NTPase"/>
</dbReference>
<reference evidence="6" key="2">
    <citation type="submission" date="2021-04" db="EMBL/GenBank/DDBJ databases">
        <authorList>
            <person name="Gilroy R."/>
        </authorList>
    </citation>
    <scope>NUCLEOTIDE SEQUENCE</scope>
    <source>
        <strain evidence="6">ChiBcec2-3848</strain>
    </source>
</reference>
<dbReference type="Pfam" id="PF00005">
    <property type="entry name" value="ABC_tran"/>
    <property type="match status" value="1"/>
</dbReference>
<proteinExistence type="inferred from homology"/>
<dbReference type="PANTHER" id="PTHR42711">
    <property type="entry name" value="ABC TRANSPORTER ATP-BINDING PROTEIN"/>
    <property type="match status" value="1"/>
</dbReference>
<evidence type="ECO:0000256" key="1">
    <source>
        <dbReference type="ARBA" id="ARBA00005417"/>
    </source>
</evidence>
<dbReference type="GO" id="GO:0005524">
    <property type="term" value="F:ATP binding"/>
    <property type="evidence" value="ECO:0007669"/>
    <property type="project" value="UniProtKB-KW"/>
</dbReference>
<organism evidence="6 7">
    <name type="scientific">Candidatus Blautia merdavium</name>
    <dbReference type="NCBI Taxonomy" id="2838494"/>
    <lineage>
        <taxon>Bacteria</taxon>
        <taxon>Bacillati</taxon>
        <taxon>Bacillota</taxon>
        <taxon>Clostridia</taxon>
        <taxon>Lachnospirales</taxon>
        <taxon>Lachnospiraceae</taxon>
        <taxon>Blautia</taxon>
    </lineage>
</organism>
<keyword evidence="3" id="KW-0547">Nucleotide-binding</keyword>
<dbReference type="Proteomes" id="UP000823886">
    <property type="component" value="Unassembled WGS sequence"/>
</dbReference>
<evidence type="ECO:0000256" key="4">
    <source>
        <dbReference type="ARBA" id="ARBA00022840"/>
    </source>
</evidence>
<keyword evidence="2" id="KW-0813">Transport</keyword>
<dbReference type="AlphaFoldDB" id="A0A9D2TCP5"/>
<protein>
    <submittedName>
        <fullName evidence="6">ATP-binding cassette domain-containing protein</fullName>
    </submittedName>
</protein>